<reference evidence="3 4" key="1">
    <citation type="submission" date="2023-05" db="EMBL/GenBank/DDBJ databases">
        <title>Lithophilousrod everest ZFBP1038 complete genpme.</title>
        <authorList>
            <person name="Tian M."/>
        </authorList>
    </citation>
    <scope>NUCLEOTIDE SEQUENCE [LARGE SCALE GENOMIC DNA]</scope>
    <source>
        <strain evidence="3 4">ZFBP1038</strain>
    </source>
</reference>
<feature type="region of interest" description="Disordered" evidence="1">
    <location>
        <begin position="86"/>
        <end position="113"/>
    </location>
</feature>
<evidence type="ECO:0000313" key="4">
    <source>
        <dbReference type="Proteomes" id="UP001209083"/>
    </source>
</evidence>
<evidence type="ECO:0000313" key="3">
    <source>
        <dbReference type="EMBL" id="WGW13103.1"/>
    </source>
</evidence>
<feature type="domain" description="DUF4439" evidence="2">
    <location>
        <begin position="219"/>
        <end position="348"/>
    </location>
</feature>
<feature type="compositionally biased region" description="Low complexity" evidence="1">
    <location>
        <begin position="90"/>
        <end position="113"/>
    </location>
</feature>
<protein>
    <submittedName>
        <fullName evidence="3">DUF4439 domain-containing protein</fullName>
    </submittedName>
</protein>
<dbReference type="InterPro" id="IPR009078">
    <property type="entry name" value="Ferritin-like_SF"/>
</dbReference>
<name>A0ABY8QVT9_9MICO</name>
<dbReference type="RefSeq" id="WP_349639913.1">
    <property type="nucleotide sequence ID" value="NZ_CP090958.1"/>
</dbReference>
<dbReference type="EMBL" id="CP090958">
    <property type="protein sequence ID" value="WGW13103.1"/>
    <property type="molecule type" value="Genomic_DNA"/>
</dbReference>
<evidence type="ECO:0000259" key="2">
    <source>
        <dbReference type="Pfam" id="PF14530"/>
    </source>
</evidence>
<evidence type="ECO:0000256" key="1">
    <source>
        <dbReference type="SAM" id="MobiDB-lite"/>
    </source>
</evidence>
<dbReference type="InterPro" id="IPR012347">
    <property type="entry name" value="Ferritin-like"/>
</dbReference>
<organism evidence="3 4">
    <name type="scientific">Saxibacter everestensis</name>
    <dbReference type="NCBI Taxonomy" id="2909229"/>
    <lineage>
        <taxon>Bacteria</taxon>
        <taxon>Bacillati</taxon>
        <taxon>Actinomycetota</taxon>
        <taxon>Actinomycetes</taxon>
        <taxon>Micrococcales</taxon>
        <taxon>Brevibacteriaceae</taxon>
        <taxon>Saxibacter</taxon>
    </lineage>
</organism>
<dbReference type="Gene3D" id="1.20.1260.10">
    <property type="match status" value="1"/>
</dbReference>
<gene>
    <name evidence="3" type="ORF">LWF01_04835</name>
</gene>
<dbReference type="SUPFAM" id="SSF47240">
    <property type="entry name" value="Ferritin-like"/>
    <property type="match status" value="1"/>
</dbReference>
<keyword evidence="4" id="KW-1185">Reference proteome</keyword>
<feature type="region of interest" description="Disordered" evidence="1">
    <location>
        <begin position="184"/>
        <end position="212"/>
    </location>
</feature>
<dbReference type="InterPro" id="IPR029447">
    <property type="entry name" value="DUF4439"/>
</dbReference>
<dbReference type="Pfam" id="PF14530">
    <property type="entry name" value="DUF4439"/>
    <property type="match status" value="1"/>
</dbReference>
<feature type="compositionally biased region" description="Low complexity" evidence="1">
    <location>
        <begin position="187"/>
        <end position="204"/>
    </location>
</feature>
<proteinExistence type="predicted"/>
<sequence>MLLTAVFGSIASPLLTGCGVRVDDFGPAETLTPDAAELARRAVSEPLQSSLRQLAELEPLIKSGSDTFVLVQQCKDMLATQLTSLGSKGGSSATDAPTGSSTPTPSATPTPTASAEELVNGIVVSQSTAITTALGALDTVSGPYARRLSSIAAGGTTMVKRWLAVNRLKDPGTNFADWVAAIDRPDSTPSASPTDPASASGPATGSPTDTPASQAELSALGALLAGCYAASYGYQVLAVRLRDAERTNAERRIGELEALGDELAGILAAAKADVPSPEPGYALPFEVTSRESATRLAGQLESGLSDLAGDALASSSAGARMKPAEWMMTTAVLASSWSGTLVALPGSSKAAEPSS</sequence>
<dbReference type="Proteomes" id="UP001209083">
    <property type="component" value="Chromosome"/>
</dbReference>
<accession>A0ABY8QVT9</accession>